<name>A0A9J6ETW5_RHIMP</name>
<keyword evidence="3" id="KW-0862">Zinc</keyword>
<dbReference type="VEuPathDB" id="VectorBase:LOC119162035"/>
<keyword evidence="8" id="KW-1185">Reference proteome</keyword>
<evidence type="ECO:0000259" key="6">
    <source>
        <dbReference type="PROSITE" id="PS50950"/>
    </source>
</evidence>
<keyword evidence="1" id="KW-0479">Metal-binding</keyword>
<accession>A0A9J6ETW5</accession>
<organism evidence="7 8">
    <name type="scientific">Rhipicephalus microplus</name>
    <name type="common">Cattle tick</name>
    <name type="synonym">Boophilus microplus</name>
    <dbReference type="NCBI Taxonomy" id="6941"/>
    <lineage>
        <taxon>Eukaryota</taxon>
        <taxon>Metazoa</taxon>
        <taxon>Ecdysozoa</taxon>
        <taxon>Arthropoda</taxon>
        <taxon>Chelicerata</taxon>
        <taxon>Arachnida</taxon>
        <taxon>Acari</taxon>
        <taxon>Parasitiformes</taxon>
        <taxon>Ixodida</taxon>
        <taxon>Ixodoidea</taxon>
        <taxon>Ixodidae</taxon>
        <taxon>Rhipicephalinae</taxon>
        <taxon>Rhipicephalus</taxon>
        <taxon>Boophilus</taxon>
    </lineage>
</organism>
<keyword evidence="2 5" id="KW-0863">Zinc-finger</keyword>
<evidence type="ECO:0000313" key="8">
    <source>
        <dbReference type="Proteomes" id="UP000821866"/>
    </source>
</evidence>
<comment type="caution">
    <text evidence="7">The sequence shown here is derived from an EMBL/GenBank/DDBJ whole genome shotgun (WGS) entry which is preliminary data.</text>
</comment>
<evidence type="ECO:0000313" key="7">
    <source>
        <dbReference type="EMBL" id="KAH8037931.1"/>
    </source>
</evidence>
<dbReference type="SMART" id="SM00692">
    <property type="entry name" value="DM3"/>
    <property type="match status" value="1"/>
</dbReference>
<keyword evidence="4 5" id="KW-0238">DNA-binding</keyword>
<evidence type="ECO:0000256" key="2">
    <source>
        <dbReference type="ARBA" id="ARBA00022771"/>
    </source>
</evidence>
<evidence type="ECO:0000256" key="5">
    <source>
        <dbReference type="PROSITE-ProRule" id="PRU00309"/>
    </source>
</evidence>
<dbReference type="InterPro" id="IPR038441">
    <property type="entry name" value="THAP_Znf_sf"/>
</dbReference>
<dbReference type="InterPro" id="IPR026516">
    <property type="entry name" value="THAP1/10"/>
</dbReference>
<evidence type="ECO:0000256" key="3">
    <source>
        <dbReference type="ARBA" id="ARBA00022833"/>
    </source>
</evidence>
<evidence type="ECO:0000256" key="4">
    <source>
        <dbReference type="ARBA" id="ARBA00023125"/>
    </source>
</evidence>
<dbReference type="PANTHER" id="PTHR46600">
    <property type="entry name" value="THAP DOMAIN-CONTAINING"/>
    <property type="match status" value="1"/>
</dbReference>
<gene>
    <name evidence="7" type="ORF">HPB51_019240</name>
</gene>
<proteinExistence type="predicted"/>
<dbReference type="AlphaFoldDB" id="A0A9J6ETW5"/>
<dbReference type="EMBL" id="JABSTU010000002">
    <property type="protein sequence ID" value="KAH8037931.1"/>
    <property type="molecule type" value="Genomic_DNA"/>
</dbReference>
<dbReference type="SMART" id="SM00980">
    <property type="entry name" value="THAP"/>
    <property type="match status" value="1"/>
</dbReference>
<dbReference type="GO" id="GO:0008270">
    <property type="term" value="F:zinc ion binding"/>
    <property type="evidence" value="ECO:0007669"/>
    <property type="project" value="UniProtKB-KW"/>
</dbReference>
<dbReference type="GO" id="GO:0043565">
    <property type="term" value="F:sequence-specific DNA binding"/>
    <property type="evidence" value="ECO:0007669"/>
    <property type="project" value="InterPro"/>
</dbReference>
<reference evidence="7" key="2">
    <citation type="submission" date="2021-09" db="EMBL/GenBank/DDBJ databases">
        <authorList>
            <person name="Jia N."/>
            <person name="Wang J."/>
            <person name="Shi W."/>
            <person name="Du L."/>
            <person name="Sun Y."/>
            <person name="Zhan W."/>
            <person name="Jiang J."/>
            <person name="Wang Q."/>
            <person name="Zhang B."/>
            <person name="Ji P."/>
            <person name="Sakyi L.B."/>
            <person name="Cui X."/>
            <person name="Yuan T."/>
            <person name="Jiang B."/>
            <person name="Yang W."/>
            <person name="Lam T.T.-Y."/>
            <person name="Chang Q."/>
            <person name="Ding S."/>
            <person name="Wang X."/>
            <person name="Zhu J."/>
            <person name="Ruan X."/>
            <person name="Zhao L."/>
            <person name="Wei J."/>
            <person name="Que T."/>
            <person name="Du C."/>
            <person name="Cheng J."/>
            <person name="Dai P."/>
            <person name="Han X."/>
            <person name="Huang E."/>
            <person name="Gao Y."/>
            <person name="Liu J."/>
            <person name="Shao H."/>
            <person name="Ye R."/>
            <person name="Li L."/>
            <person name="Wei W."/>
            <person name="Wang X."/>
            <person name="Wang C."/>
            <person name="Huo Q."/>
            <person name="Li W."/>
            <person name="Guo W."/>
            <person name="Chen H."/>
            <person name="Chen S."/>
            <person name="Zhou L."/>
            <person name="Zhou L."/>
            <person name="Ni X."/>
            <person name="Tian J."/>
            <person name="Zhou Y."/>
            <person name="Sheng Y."/>
            <person name="Liu T."/>
            <person name="Pan Y."/>
            <person name="Xia L."/>
            <person name="Li J."/>
            <person name="Zhao F."/>
            <person name="Cao W."/>
        </authorList>
    </citation>
    <scope>NUCLEOTIDE SEQUENCE</scope>
    <source>
        <strain evidence="7">Rmic-2018</strain>
        <tissue evidence="7">Larvae</tissue>
    </source>
</reference>
<dbReference type="SUPFAM" id="SSF57716">
    <property type="entry name" value="Glucocorticoid receptor-like (DNA-binding domain)"/>
    <property type="match status" value="1"/>
</dbReference>
<evidence type="ECO:0000256" key="1">
    <source>
        <dbReference type="ARBA" id="ARBA00022723"/>
    </source>
</evidence>
<dbReference type="PROSITE" id="PS50950">
    <property type="entry name" value="ZF_THAP"/>
    <property type="match status" value="1"/>
</dbReference>
<dbReference type="Proteomes" id="UP000821866">
    <property type="component" value="Chromosome 10"/>
</dbReference>
<feature type="domain" description="THAP-type" evidence="6">
    <location>
        <begin position="1"/>
        <end position="94"/>
    </location>
</feature>
<reference evidence="7" key="1">
    <citation type="journal article" date="2020" name="Cell">
        <title>Large-Scale Comparative Analyses of Tick Genomes Elucidate Their Genetic Diversity and Vector Capacities.</title>
        <authorList>
            <consortium name="Tick Genome and Microbiome Consortium (TIGMIC)"/>
            <person name="Jia N."/>
            <person name="Wang J."/>
            <person name="Shi W."/>
            <person name="Du L."/>
            <person name="Sun Y."/>
            <person name="Zhan W."/>
            <person name="Jiang J.F."/>
            <person name="Wang Q."/>
            <person name="Zhang B."/>
            <person name="Ji P."/>
            <person name="Bell-Sakyi L."/>
            <person name="Cui X.M."/>
            <person name="Yuan T.T."/>
            <person name="Jiang B.G."/>
            <person name="Yang W.F."/>
            <person name="Lam T.T."/>
            <person name="Chang Q.C."/>
            <person name="Ding S.J."/>
            <person name="Wang X.J."/>
            <person name="Zhu J.G."/>
            <person name="Ruan X.D."/>
            <person name="Zhao L."/>
            <person name="Wei J.T."/>
            <person name="Ye R.Z."/>
            <person name="Que T.C."/>
            <person name="Du C.H."/>
            <person name="Zhou Y.H."/>
            <person name="Cheng J.X."/>
            <person name="Dai P.F."/>
            <person name="Guo W.B."/>
            <person name="Han X.H."/>
            <person name="Huang E.J."/>
            <person name="Li L.F."/>
            <person name="Wei W."/>
            <person name="Gao Y.C."/>
            <person name="Liu J.Z."/>
            <person name="Shao H.Z."/>
            <person name="Wang X."/>
            <person name="Wang C.C."/>
            <person name="Yang T.C."/>
            <person name="Huo Q.B."/>
            <person name="Li W."/>
            <person name="Chen H.Y."/>
            <person name="Chen S.E."/>
            <person name="Zhou L.G."/>
            <person name="Ni X.B."/>
            <person name="Tian J.H."/>
            <person name="Sheng Y."/>
            <person name="Liu T."/>
            <person name="Pan Y.S."/>
            <person name="Xia L.Y."/>
            <person name="Li J."/>
            <person name="Zhao F."/>
            <person name="Cao W.C."/>
        </authorList>
    </citation>
    <scope>NUCLEOTIDE SEQUENCE</scope>
    <source>
        <strain evidence="7">Rmic-2018</strain>
    </source>
</reference>
<sequence length="176" mass="20381">MGRCCVPNCRGNYDDGPKVRLFSFPKDDRRIKWKRAIRREDVDIDTLRDPKVCELHFKAEYLRTTTTYTDSNGKTIEVPLSLTQLTEDAVPTMFPNSPAYLCDCAPVGKEPDAKWKHREADQLQKRLQMSLVSHEEEERKNRVASFEQLVSQLSQLKLSDYWIVSSTEAAVMFLHI</sequence>
<protein>
    <recommendedName>
        <fullName evidence="6">THAP-type domain-containing protein</fullName>
    </recommendedName>
</protein>
<dbReference type="Gene3D" id="6.20.210.20">
    <property type="entry name" value="THAP domain"/>
    <property type="match status" value="1"/>
</dbReference>
<dbReference type="PANTHER" id="PTHR46600:SF11">
    <property type="entry name" value="THAP DOMAIN-CONTAINING PROTEIN 10"/>
    <property type="match status" value="1"/>
</dbReference>
<dbReference type="Pfam" id="PF05485">
    <property type="entry name" value="THAP"/>
    <property type="match status" value="1"/>
</dbReference>
<dbReference type="InterPro" id="IPR006612">
    <property type="entry name" value="THAP_Znf"/>
</dbReference>